<sequence>MLPWAIPGENDGKGPFQANLFQAPDFTIVHSLAFCTSYVWEAVNLPNYSDIKEATGFKNIVFANRQTWTSLFEKLASSVEECRAMLASYYLAENKELLAMFVYNDTSIITADDIIYFTYLHIGVEGVKALRAFNVEDQTWGQPHARANFAILKHLLLDGHGVMKVGHDAPSLGRMLCRIHVWRWIADLNSCSEVYERLGAVDGNYEAWRRIVASKQESNWKSVQPNTILRDGEVELRIYEESNEEIIQSFAERAI</sequence>
<evidence type="ECO:0000313" key="4">
    <source>
        <dbReference type="Proteomes" id="UP001215712"/>
    </source>
</evidence>
<dbReference type="AlphaFoldDB" id="A0AAD6HNM6"/>
<dbReference type="GO" id="GO:0008239">
    <property type="term" value="F:dipeptidyl-peptidase activity"/>
    <property type="evidence" value="ECO:0007669"/>
    <property type="project" value="TreeGrafter"/>
</dbReference>
<evidence type="ECO:0000313" key="3">
    <source>
        <dbReference type="EMBL" id="KAJ5728132.1"/>
    </source>
</evidence>
<protein>
    <submittedName>
        <fullName evidence="3">Dipeptidyl peptidase III</fullName>
    </submittedName>
</protein>
<evidence type="ECO:0000256" key="2">
    <source>
        <dbReference type="ARBA" id="ARBA00022801"/>
    </source>
</evidence>
<reference evidence="3" key="2">
    <citation type="submission" date="2023-01" db="EMBL/GenBank/DDBJ databases">
        <authorList>
            <person name="Petersen C."/>
        </authorList>
    </citation>
    <scope>NUCLEOTIDE SEQUENCE</scope>
    <source>
        <strain evidence="3">IBT 17514</strain>
    </source>
</reference>
<dbReference type="Proteomes" id="UP001215712">
    <property type="component" value="Unassembled WGS sequence"/>
</dbReference>
<dbReference type="InterPro" id="IPR039461">
    <property type="entry name" value="Peptidase_M49"/>
</dbReference>
<name>A0AAD6HNM6_9EURO</name>
<dbReference type="PANTHER" id="PTHR23422:SF11">
    <property type="entry name" value="DIPEPTIDYL PEPTIDASE 3"/>
    <property type="match status" value="1"/>
</dbReference>
<organism evidence="3 4">
    <name type="scientific">Penicillium malachiteum</name>
    <dbReference type="NCBI Taxonomy" id="1324776"/>
    <lineage>
        <taxon>Eukaryota</taxon>
        <taxon>Fungi</taxon>
        <taxon>Dikarya</taxon>
        <taxon>Ascomycota</taxon>
        <taxon>Pezizomycotina</taxon>
        <taxon>Eurotiomycetes</taxon>
        <taxon>Eurotiomycetidae</taxon>
        <taxon>Eurotiales</taxon>
        <taxon>Aspergillaceae</taxon>
        <taxon>Penicillium</taxon>
    </lineage>
</organism>
<dbReference type="GO" id="GO:0046872">
    <property type="term" value="F:metal ion binding"/>
    <property type="evidence" value="ECO:0007669"/>
    <property type="project" value="UniProtKB-KW"/>
</dbReference>
<proteinExistence type="predicted"/>
<gene>
    <name evidence="3" type="ORF">N7493_004462</name>
</gene>
<keyword evidence="2" id="KW-0378">Hydrolase</keyword>
<dbReference type="GO" id="GO:0005737">
    <property type="term" value="C:cytoplasm"/>
    <property type="evidence" value="ECO:0007669"/>
    <property type="project" value="TreeGrafter"/>
</dbReference>
<keyword evidence="4" id="KW-1185">Reference proteome</keyword>
<dbReference type="EMBL" id="JAQJAN010000005">
    <property type="protein sequence ID" value="KAJ5728132.1"/>
    <property type="molecule type" value="Genomic_DNA"/>
</dbReference>
<evidence type="ECO:0000256" key="1">
    <source>
        <dbReference type="ARBA" id="ARBA00022723"/>
    </source>
</evidence>
<reference evidence="3" key="1">
    <citation type="journal article" date="2023" name="IMA Fungus">
        <title>Comparative genomic study of the Penicillium genus elucidates a diverse pangenome and 15 lateral gene transfer events.</title>
        <authorList>
            <person name="Petersen C."/>
            <person name="Sorensen T."/>
            <person name="Nielsen M.R."/>
            <person name="Sondergaard T.E."/>
            <person name="Sorensen J.L."/>
            <person name="Fitzpatrick D.A."/>
            <person name="Frisvad J.C."/>
            <person name="Nielsen K.L."/>
        </authorList>
    </citation>
    <scope>NUCLEOTIDE SEQUENCE</scope>
    <source>
        <strain evidence="3">IBT 17514</strain>
    </source>
</reference>
<accession>A0AAD6HNM6</accession>
<keyword evidence="1" id="KW-0479">Metal-binding</keyword>
<comment type="caution">
    <text evidence="3">The sequence shown here is derived from an EMBL/GenBank/DDBJ whole genome shotgun (WGS) entry which is preliminary data.</text>
</comment>
<dbReference type="Pfam" id="PF03571">
    <property type="entry name" value="Peptidase_M49"/>
    <property type="match status" value="1"/>
</dbReference>
<dbReference type="PANTHER" id="PTHR23422">
    <property type="entry name" value="DIPEPTIDYL PEPTIDASE III-RELATED"/>
    <property type="match status" value="1"/>
</dbReference>
<dbReference type="Gene3D" id="3.30.540.30">
    <property type="match status" value="1"/>
</dbReference>